<protein>
    <submittedName>
        <fullName evidence="1">Uncharacterized protein</fullName>
    </submittedName>
</protein>
<name>A0A8S0V944_OLEEU</name>
<proteinExistence type="predicted"/>
<comment type="caution">
    <text evidence="1">The sequence shown here is derived from an EMBL/GenBank/DDBJ whole genome shotgun (WGS) entry which is preliminary data.</text>
</comment>
<dbReference type="EMBL" id="CACTIH010009170">
    <property type="protein sequence ID" value="CAA3026651.1"/>
    <property type="molecule type" value="Genomic_DNA"/>
</dbReference>
<dbReference type="Gramene" id="OE9A095211T1">
    <property type="protein sequence ID" value="OE9A095211C1"/>
    <property type="gene ID" value="OE9A095211"/>
</dbReference>
<dbReference type="Proteomes" id="UP000594638">
    <property type="component" value="Unassembled WGS sequence"/>
</dbReference>
<evidence type="ECO:0000313" key="1">
    <source>
        <dbReference type="EMBL" id="CAA3026651.1"/>
    </source>
</evidence>
<keyword evidence="2" id="KW-1185">Reference proteome</keyword>
<gene>
    <name evidence="1" type="ORF">OLEA9_A095211</name>
</gene>
<dbReference type="AlphaFoldDB" id="A0A8S0V944"/>
<organism evidence="1 2">
    <name type="scientific">Olea europaea subsp. europaea</name>
    <dbReference type="NCBI Taxonomy" id="158383"/>
    <lineage>
        <taxon>Eukaryota</taxon>
        <taxon>Viridiplantae</taxon>
        <taxon>Streptophyta</taxon>
        <taxon>Embryophyta</taxon>
        <taxon>Tracheophyta</taxon>
        <taxon>Spermatophyta</taxon>
        <taxon>Magnoliopsida</taxon>
        <taxon>eudicotyledons</taxon>
        <taxon>Gunneridae</taxon>
        <taxon>Pentapetalae</taxon>
        <taxon>asterids</taxon>
        <taxon>lamiids</taxon>
        <taxon>Lamiales</taxon>
        <taxon>Oleaceae</taxon>
        <taxon>Oleeae</taxon>
        <taxon>Olea</taxon>
    </lineage>
</organism>
<accession>A0A8S0V944</accession>
<reference evidence="1 2" key="1">
    <citation type="submission" date="2019-12" db="EMBL/GenBank/DDBJ databases">
        <authorList>
            <person name="Alioto T."/>
            <person name="Alioto T."/>
            <person name="Gomez Garrido J."/>
        </authorList>
    </citation>
    <scope>NUCLEOTIDE SEQUENCE [LARGE SCALE GENOMIC DNA]</scope>
</reference>
<evidence type="ECO:0000313" key="2">
    <source>
        <dbReference type="Proteomes" id="UP000594638"/>
    </source>
</evidence>
<sequence length="83" mass="8651">MVFSVMREKVRKKEAAELISHVVFGYSGGENVAQFGGSMSKASVAARVDAEQRTKPSYGENVAHFGGGGGGGGGDEVLGMWDI</sequence>